<dbReference type="RefSeq" id="WP_167679065.1">
    <property type="nucleotide sequence ID" value="NZ_CP050313.1"/>
</dbReference>
<keyword evidence="2" id="KW-1185">Reference proteome</keyword>
<dbReference type="AlphaFoldDB" id="A0A6G9QMS5"/>
<dbReference type="Proteomes" id="UP000502608">
    <property type="component" value="Chromosome"/>
</dbReference>
<proteinExistence type="predicted"/>
<name>A0A6G9QMS5_9GAMM</name>
<reference evidence="1 2" key="1">
    <citation type="submission" date="2020-03" db="EMBL/GenBank/DDBJ databases">
        <title>Complete genome sequence of Shewanella sp.</title>
        <authorList>
            <person name="Kim Y.-S."/>
            <person name="Kim S.-J."/>
            <person name="Jung H.-K."/>
            <person name="Kim K.-H."/>
        </authorList>
    </citation>
    <scope>NUCLEOTIDE SEQUENCE [LARGE SCALE GENOMIC DNA]</scope>
    <source>
        <strain evidence="1 2">PN3F2</strain>
    </source>
</reference>
<accession>A0A6G9QMS5</accession>
<evidence type="ECO:0000313" key="2">
    <source>
        <dbReference type="Proteomes" id="UP000502608"/>
    </source>
</evidence>
<sequence length="68" mass="7721">MLKQVYDASGANTGTFDGEYVYNLSGQMVLRNDEDEVYHMEMPCKYVGVFEGQQATDRSGSLLFRLED</sequence>
<dbReference type="EMBL" id="CP050313">
    <property type="protein sequence ID" value="QIR15357.1"/>
    <property type="molecule type" value="Genomic_DNA"/>
</dbReference>
<dbReference type="KEGG" id="saes:HBH39_13370"/>
<protein>
    <submittedName>
        <fullName evidence="1">Uncharacterized protein</fullName>
    </submittedName>
</protein>
<evidence type="ECO:0000313" key="1">
    <source>
        <dbReference type="EMBL" id="QIR15357.1"/>
    </source>
</evidence>
<organism evidence="1 2">
    <name type="scientific">Shewanella aestuarii</name>
    <dbReference type="NCBI Taxonomy" id="1028752"/>
    <lineage>
        <taxon>Bacteria</taxon>
        <taxon>Pseudomonadati</taxon>
        <taxon>Pseudomonadota</taxon>
        <taxon>Gammaproteobacteria</taxon>
        <taxon>Alteromonadales</taxon>
        <taxon>Shewanellaceae</taxon>
        <taxon>Shewanella</taxon>
    </lineage>
</organism>
<gene>
    <name evidence="1" type="ORF">HBH39_13370</name>
</gene>